<dbReference type="RefSeq" id="WP_123179399.1">
    <property type="nucleotide sequence ID" value="NZ_CP033614.1"/>
</dbReference>
<sequence length="548" mass="61278">MNLYSKFRKEIHVGVLSLLALVASLFLFWREGAADFGEGRKETVGNITFKYRTAQRKFSDRMIWQDVEQNFPIFNHDSVRTDELSEAVVTLTSGTKFELDPRSMIVINLKEEEELIELEEGSVRVQSGKSVSLISAKTTLKSSSEPSLFRITREATGENLVELAKGKLKWIGSDQTGGEIQEGQKAKVGENVLIPIREEWKLIEPEDNYRIFPETGEAKIGFKWKSDPSSQVGLLEISLNRSFNPIILKKEFKGEYADANLPEGIYYWRLVSADKKKISEVRKFRILPNPPVTLLFPLKNTNLEGTSLQSFRWKPSRLATGYILEISESADFKTGLRQLTVFKTSISIPLSGGKYHWRVKSFSNLPGTESVSEARSFQVEKTEIAQKNVEPENSSLANATSPKPEESSASSANNTENGGINTTSANANGIKNDKENSSIPTLVFPIKGRTVDMTGQNSLVFRWKHNSNSKNEKWSLNLYGAGGESILKRSVNGESFRLTDLSVLDVGKFSWTLIQEGNEANQIKADFKIVLREDLAAPETKTTGKKGE</sequence>
<name>A0AAD0XPZ8_9LEPT</name>
<accession>A0AAD0XPZ8</accession>
<dbReference type="KEGG" id="lkm:EFP84_06925"/>
<dbReference type="AlphaFoldDB" id="A0AAD0XPZ8"/>
<feature type="compositionally biased region" description="Polar residues" evidence="1">
    <location>
        <begin position="418"/>
        <end position="429"/>
    </location>
</feature>
<feature type="region of interest" description="Disordered" evidence="1">
    <location>
        <begin position="383"/>
        <end position="434"/>
    </location>
</feature>
<protein>
    <recommendedName>
        <fullName evidence="4">Iron dicitrate transport regulator FecR</fullName>
    </recommendedName>
</protein>
<reference evidence="2 3" key="1">
    <citation type="submission" date="2018-11" db="EMBL/GenBank/DDBJ databases">
        <title>Complete genome sequence of Leptospira kmetyi isolate LS 001/16 from soil sample associated with a leptospirosis patient in Kelantan.</title>
        <authorList>
            <person name="Muhammad Yusoff F."/>
            <person name="Muhammad Yusoff S."/>
            <person name="Ahmad M.N."/>
            <person name="Yusof N.Y."/>
            <person name="Aziah I."/>
        </authorList>
    </citation>
    <scope>NUCLEOTIDE SEQUENCE [LARGE SCALE GENOMIC DNA]</scope>
    <source>
        <strain evidence="2 3">LS 001/16</strain>
    </source>
</reference>
<evidence type="ECO:0000256" key="1">
    <source>
        <dbReference type="SAM" id="MobiDB-lite"/>
    </source>
</evidence>
<dbReference type="Proteomes" id="UP000276407">
    <property type="component" value="Chromosome 1"/>
</dbReference>
<dbReference type="EMBL" id="CP033614">
    <property type="protein sequence ID" value="AYV55268.1"/>
    <property type="molecule type" value="Genomic_DNA"/>
</dbReference>
<proteinExistence type="predicted"/>
<dbReference type="InterPro" id="IPR013783">
    <property type="entry name" value="Ig-like_fold"/>
</dbReference>
<evidence type="ECO:0000313" key="3">
    <source>
        <dbReference type="Proteomes" id="UP000276407"/>
    </source>
</evidence>
<dbReference type="Gene3D" id="2.60.40.10">
    <property type="entry name" value="Immunoglobulins"/>
    <property type="match status" value="1"/>
</dbReference>
<feature type="compositionally biased region" description="Low complexity" evidence="1">
    <location>
        <begin position="399"/>
        <end position="417"/>
    </location>
</feature>
<evidence type="ECO:0000313" key="2">
    <source>
        <dbReference type="EMBL" id="AYV55268.1"/>
    </source>
</evidence>
<gene>
    <name evidence="2" type="ORF">EFP84_06925</name>
</gene>
<evidence type="ECO:0008006" key="4">
    <source>
        <dbReference type="Google" id="ProtNLM"/>
    </source>
</evidence>
<organism evidence="2 3">
    <name type="scientific">Leptospira kmetyi</name>
    <dbReference type="NCBI Taxonomy" id="408139"/>
    <lineage>
        <taxon>Bacteria</taxon>
        <taxon>Pseudomonadati</taxon>
        <taxon>Spirochaetota</taxon>
        <taxon>Spirochaetia</taxon>
        <taxon>Leptospirales</taxon>
        <taxon>Leptospiraceae</taxon>
        <taxon>Leptospira</taxon>
    </lineage>
</organism>